<keyword evidence="2" id="KW-1185">Reference proteome</keyword>
<sequence>MVFQPEFQQLFKEVVQKLERENVVFTQDQQQVLKQAFKDCYDTGYEDGITDGTEISERPISG</sequence>
<gene>
    <name evidence="1" type="ORF">GCM10008986_00910</name>
</gene>
<evidence type="ECO:0000313" key="2">
    <source>
        <dbReference type="Proteomes" id="UP001500880"/>
    </source>
</evidence>
<name>A0ABN1AMP3_9BACI</name>
<evidence type="ECO:0000313" key="1">
    <source>
        <dbReference type="EMBL" id="GAA0480220.1"/>
    </source>
</evidence>
<comment type="caution">
    <text evidence="1">The sequence shown here is derived from an EMBL/GenBank/DDBJ whole genome shotgun (WGS) entry which is preliminary data.</text>
</comment>
<proteinExistence type="predicted"/>
<accession>A0ABN1AMP3</accession>
<protein>
    <submittedName>
        <fullName evidence="1">Uncharacterized protein</fullName>
    </submittedName>
</protein>
<reference evidence="1 2" key="1">
    <citation type="journal article" date="2019" name="Int. J. Syst. Evol. Microbiol.">
        <title>The Global Catalogue of Microorganisms (GCM) 10K type strain sequencing project: providing services to taxonomists for standard genome sequencing and annotation.</title>
        <authorList>
            <consortium name="The Broad Institute Genomics Platform"/>
            <consortium name="The Broad Institute Genome Sequencing Center for Infectious Disease"/>
            <person name="Wu L."/>
            <person name="Ma J."/>
        </authorList>
    </citation>
    <scope>NUCLEOTIDE SEQUENCE [LARGE SCALE GENOMIC DNA]</scope>
    <source>
        <strain evidence="1 2">JCM 12389</strain>
    </source>
</reference>
<dbReference type="RefSeq" id="WP_343836340.1">
    <property type="nucleotide sequence ID" value="NZ_BAAADO010000001.1"/>
</dbReference>
<organism evidence="1 2">
    <name type="scientific">Salinibacillus aidingensis</name>
    <dbReference type="NCBI Taxonomy" id="237684"/>
    <lineage>
        <taxon>Bacteria</taxon>
        <taxon>Bacillati</taxon>
        <taxon>Bacillota</taxon>
        <taxon>Bacilli</taxon>
        <taxon>Bacillales</taxon>
        <taxon>Bacillaceae</taxon>
        <taxon>Salinibacillus</taxon>
    </lineage>
</organism>
<dbReference type="Proteomes" id="UP001500880">
    <property type="component" value="Unassembled WGS sequence"/>
</dbReference>
<dbReference type="EMBL" id="BAAADO010000001">
    <property type="protein sequence ID" value="GAA0480220.1"/>
    <property type="molecule type" value="Genomic_DNA"/>
</dbReference>